<comment type="caution">
    <text evidence="2">The sequence shown here is derived from an EMBL/GenBank/DDBJ whole genome shotgun (WGS) entry which is preliminary data.</text>
</comment>
<proteinExistence type="predicted"/>
<dbReference type="AlphaFoldDB" id="A0A1A2W641"/>
<evidence type="ECO:0000259" key="1">
    <source>
        <dbReference type="Pfam" id="PF02627"/>
    </source>
</evidence>
<dbReference type="PANTHER" id="PTHR34846">
    <property type="entry name" value="4-CARBOXYMUCONOLACTONE DECARBOXYLASE FAMILY PROTEIN (AFU_ORTHOLOGUE AFUA_6G11590)"/>
    <property type="match status" value="1"/>
</dbReference>
<dbReference type="Gene3D" id="1.20.1290.10">
    <property type="entry name" value="AhpD-like"/>
    <property type="match status" value="1"/>
</dbReference>
<dbReference type="Pfam" id="PF02627">
    <property type="entry name" value="CMD"/>
    <property type="match status" value="1"/>
</dbReference>
<dbReference type="EMBL" id="LZJY01000072">
    <property type="protein sequence ID" value="OBI08361.1"/>
    <property type="molecule type" value="Genomic_DNA"/>
</dbReference>
<organism evidence="2 3">
    <name type="scientific">Mycobacterium scrofulaceum</name>
    <dbReference type="NCBI Taxonomy" id="1783"/>
    <lineage>
        <taxon>Bacteria</taxon>
        <taxon>Bacillati</taxon>
        <taxon>Actinomycetota</taxon>
        <taxon>Actinomycetes</taxon>
        <taxon>Mycobacteriales</taxon>
        <taxon>Mycobacteriaceae</taxon>
        <taxon>Mycobacterium</taxon>
    </lineage>
</organism>
<reference evidence="2 3" key="1">
    <citation type="submission" date="2016-06" db="EMBL/GenBank/DDBJ databases">
        <authorList>
            <person name="Kjaerup R.B."/>
            <person name="Dalgaard T.S."/>
            <person name="Juul-Madsen H.R."/>
        </authorList>
    </citation>
    <scope>NUCLEOTIDE SEQUENCE [LARGE SCALE GENOMIC DNA]</scope>
    <source>
        <strain evidence="2 3">E2838</strain>
    </source>
</reference>
<feature type="domain" description="Carboxymuconolactone decarboxylase-like" evidence="1">
    <location>
        <begin position="52"/>
        <end position="126"/>
    </location>
</feature>
<protein>
    <submittedName>
        <fullName evidence="2">Carboxymuconolactone decarboxylase</fullName>
    </submittedName>
</protein>
<dbReference type="PANTHER" id="PTHR34846:SF5">
    <property type="entry name" value="CARBOXYMUCONOLACTONE DECARBOXYLASE-LIKE DOMAIN-CONTAINING PROTEIN"/>
    <property type="match status" value="1"/>
</dbReference>
<gene>
    <name evidence="2" type="ORF">A5679_09565</name>
</gene>
<dbReference type="GO" id="GO:0051920">
    <property type="term" value="F:peroxiredoxin activity"/>
    <property type="evidence" value="ECO:0007669"/>
    <property type="project" value="InterPro"/>
</dbReference>
<dbReference type="InterPro" id="IPR003779">
    <property type="entry name" value="CMD-like"/>
</dbReference>
<name>A0A1A2W641_MYCSC</name>
<evidence type="ECO:0000313" key="2">
    <source>
        <dbReference type="EMBL" id="OBI08361.1"/>
    </source>
</evidence>
<accession>A0A1A2W641</accession>
<dbReference type="InterPro" id="IPR029032">
    <property type="entry name" value="AhpD-like"/>
</dbReference>
<evidence type="ECO:0000313" key="3">
    <source>
        <dbReference type="Proteomes" id="UP000092207"/>
    </source>
</evidence>
<dbReference type="SUPFAM" id="SSF69118">
    <property type="entry name" value="AhpD-like"/>
    <property type="match status" value="1"/>
</dbReference>
<sequence>MVTEIVTPRIGALEPPYEDAVAAQLQKMMPPNVPPIALFRTLVRNMPMVEAMTLWGGYELSRSLSLSLRDREIVIDRTCARCGCEYEWGVHVAFFAEKARLDREQVGSLTHGGADDSCWTAERDRLLVRAVDSLCDRRDIDDALWTALRGEFGEREILDLTMLCGWYHAISFTARAARVPLEPGSPTFAGIGH</sequence>
<dbReference type="Proteomes" id="UP000092207">
    <property type="component" value="Unassembled WGS sequence"/>
</dbReference>